<evidence type="ECO:0000256" key="1">
    <source>
        <dbReference type="ARBA" id="ARBA00004651"/>
    </source>
</evidence>
<keyword evidence="5 6" id="KW-0472">Membrane</keyword>
<organism evidence="8 9">
    <name type="scientific">Duncaniella freteri</name>
    <dbReference type="NCBI Taxonomy" id="2530391"/>
    <lineage>
        <taxon>Bacteria</taxon>
        <taxon>Pseudomonadati</taxon>
        <taxon>Bacteroidota</taxon>
        <taxon>Bacteroidia</taxon>
        <taxon>Bacteroidales</taxon>
        <taxon>Muribaculaceae</taxon>
        <taxon>Duncaniella</taxon>
    </lineage>
</organism>
<keyword evidence="3 6" id="KW-0812">Transmembrane</keyword>
<dbReference type="GeneID" id="82150668"/>
<comment type="caution">
    <text evidence="8">The sequence shown here is derived from an EMBL/GenBank/DDBJ whole genome shotgun (WGS) entry which is preliminary data.</text>
</comment>
<dbReference type="InterPro" id="IPR003856">
    <property type="entry name" value="LPS_length_determ_N"/>
</dbReference>
<evidence type="ECO:0000313" key="8">
    <source>
        <dbReference type="EMBL" id="TGG36702.1"/>
    </source>
</evidence>
<accession>A0A4Z0V0R4</accession>
<dbReference type="GO" id="GO:0004713">
    <property type="term" value="F:protein tyrosine kinase activity"/>
    <property type="evidence" value="ECO:0007669"/>
    <property type="project" value="TreeGrafter"/>
</dbReference>
<evidence type="ECO:0000259" key="7">
    <source>
        <dbReference type="Pfam" id="PF02706"/>
    </source>
</evidence>
<name>A0A4Z0V0R4_9BACT</name>
<dbReference type="PANTHER" id="PTHR32309">
    <property type="entry name" value="TYROSINE-PROTEIN KINASE"/>
    <property type="match status" value="1"/>
</dbReference>
<dbReference type="GO" id="GO:0005886">
    <property type="term" value="C:plasma membrane"/>
    <property type="evidence" value="ECO:0007669"/>
    <property type="project" value="UniProtKB-SubCell"/>
</dbReference>
<feature type="transmembrane region" description="Helical" evidence="6">
    <location>
        <begin position="32"/>
        <end position="50"/>
    </location>
</feature>
<evidence type="ECO:0000256" key="4">
    <source>
        <dbReference type="ARBA" id="ARBA00022989"/>
    </source>
</evidence>
<sequence length="376" mass="41501">MQENDINKSQEEEMEIDLLELAMTLWKKRKKLAVWSACGAVFGLVVAFSIPKEYATSVKLAPEVADSKGGGGSLGALASMAGFSMSSSSGADAVYPQLYPDVVSSVPFTTSLFDVQVTTKDDGKKMTVRQYLENEIRAPWWSTVMGLPFKLLGALRSNDEPAEGKKLDNFQLTVEENGLVEALNQRVSASVDTKTSVVTIDVNMQDPLVSAVLADTVVARLQEYVTNYRTNKARNDLEYALKLNEEAQSNYYKAQQRYADYLDRNQGLAFHSAQTMQDRLENEATLAFNLYNQTAQQVQKAQAKVQENTPVYAIVTPATVPIRAMSPKKGLILVGFTFLAFVACAAWILLISPLLEDYKKKLAEGGEKQQTDCAEE</sequence>
<keyword evidence="4 6" id="KW-1133">Transmembrane helix</keyword>
<dbReference type="InterPro" id="IPR050445">
    <property type="entry name" value="Bact_polysacc_biosynth/exp"/>
</dbReference>
<feature type="domain" description="Polysaccharide chain length determinant N-terminal" evidence="7">
    <location>
        <begin position="15"/>
        <end position="67"/>
    </location>
</feature>
<evidence type="ECO:0000256" key="2">
    <source>
        <dbReference type="ARBA" id="ARBA00022475"/>
    </source>
</evidence>
<evidence type="ECO:0000256" key="3">
    <source>
        <dbReference type="ARBA" id="ARBA00022692"/>
    </source>
</evidence>
<dbReference type="PANTHER" id="PTHR32309:SF13">
    <property type="entry name" value="FERRIC ENTEROBACTIN TRANSPORT PROTEIN FEPE"/>
    <property type="match status" value="1"/>
</dbReference>
<dbReference type="Proteomes" id="UP000297635">
    <property type="component" value="Unassembled WGS sequence"/>
</dbReference>
<evidence type="ECO:0000256" key="5">
    <source>
        <dbReference type="ARBA" id="ARBA00023136"/>
    </source>
</evidence>
<evidence type="ECO:0000256" key="6">
    <source>
        <dbReference type="SAM" id="Phobius"/>
    </source>
</evidence>
<protein>
    <submittedName>
        <fullName evidence="8">Chain-length determining protein</fullName>
    </submittedName>
</protein>
<reference evidence="8 9" key="1">
    <citation type="submission" date="2019-02" db="EMBL/GenBank/DDBJ databases">
        <title>Isolation and identification of novel species under the genus Muribaculum.</title>
        <authorList>
            <person name="Miyake S."/>
            <person name="Ding Y."/>
            <person name="Low A."/>
            <person name="Soh M."/>
            <person name="Seedorf H."/>
        </authorList>
    </citation>
    <scope>NUCLEOTIDE SEQUENCE [LARGE SCALE GENOMIC DNA]</scope>
    <source>
        <strain evidence="8 9">TLL-A3</strain>
    </source>
</reference>
<comment type="subcellular location">
    <subcellularLocation>
        <location evidence="1">Cell membrane</location>
        <topology evidence="1">Multi-pass membrane protein</topology>
    </subcellularLocation>
</comment>
<dbReference type="EMBL" id="SJSA01000002">
    <property type="protein sequence ID" value="TGG36702.1"/>
    <property type="molecule type" value="Genomic_DNA"/>
</dbReference>
<gene>
    <name evidence="8" type="ORF">EZ315_12780</name>
</gene>
<dbReference type="Pfam" id="PF02706">
    <property type="entry name" value="Wzz"/>
    <property type="match status" value="1"/>
</dbReference>
<keyword evidence="9" id="KW-1185">Reference proteome</keyword>
<dbReference type="AlphaFoldDB" id="A0A4Z0V0R4"/>
<proteinExistence type="predicted"/>
<dbReference type="RefSeq" id="WP_135472415.1">
    <property type="nucleotide sequence ID" value="NZ_CASGTF010000026.1"/>
</dbReference>
<keyword evidence="2" id="KW-1003">Cell membrane</keyword>
<evidence type="ECO:0000313" key="9">
    <source>
        <dbReference type="Proteomes" id="UP000297635"/>
    </source>
</evidence>
<feature type="transmembrane region" description="Helical" evidence="6">
    <location>
        <begin position="330"/>
        <end position="351"/>
    </location>
</feature>